<keyword evidence="7 10" id="KW-0472">Membrane</keyword>
<protein>
    <submittedName>
        <fullName evidence="11">7tm Odorant receptor</fullName>
    </submittedName>
</protein>
<organism evidence="11 12">
    <name type="scientific">Popillia japonica</name>
    <name type="common">Japanese beetle</name>
    <dbReference type="NCBI Taxonomy" id="7064"/>
    <lineage>
        <taxon>Eukaryota</taxon>
        <taxon>Metazoa</taxon>
        <taxon>Ecdysozoa</taxon>
        <taxon>Arthropoda</taxon>
        <taxon>Hexapoda</taxon>
        <taxon>Insecta</taxon>
        <taxon>Pterygota</taxon>
        <taxon>Neoptera</taxon>
        <taxon>Endopterygota</taxon>
        <taxon>Coleoptera</taxon>
        <taxon>Polyphaga</taxon>
        <taxon>Scarabaeiformia</taxon>
        <taxon>Scarabaeidae</taxon>
        <taxon>Rutelinae</taxon>
        <taxon>Popillia</taxon>
    </lineage>
</organism>
<name>A0AAW1KIR5_POPJA</name>
<keyword evidence="5" id="KW-0552">Olfaction</keyword>
<sequence>MISFPLLIQYLFGCFLICYTMVQLTFTNKGIVNMMSICGYACVMFFELLAYHWIGHEIMDKSVKIIESSYLSVWYELDKKSKKTLMLLMERAKRPLLIQPYKFVVITLDSLGVIVRWSYSLFALIKAKYG</sequence>
<evidence type="ECO:0000256" key="4">
    <source>
        <dbReference type="ARBA" id="ARBA00022692"/>
    </source>
</evidence>
<dbReference type="InterPro" id="IPR004117">
    <property type="entry name" value="7tm6_olfct_rcpt"/>
</dbReference>
<keyword evidence="2" id="KW-1003">Cell membrane</keyword>
<evidence type="ECO:0000313" key="11">
    <source>
        <dbReference type="EMBL" id="KAK9718568.1"/>
    </source>
</evidence>
<dbReference type="PANTHER" id="PTHR21137">
    <property type="entry name" value="ODORANT RECEPTOR"/>
    <property type="match status" value="1"/>
</dbReference>
<dbReference type="Pfam" id="PF02949">
    <property type="entry name" value="7tm_6"/>
    <property type="match status" value="1"/>
</dbReference>
<evidence type="ECO:0000256" key="8">
    <source>
        <dbReference type="ARBA" id="ARBA00023170"/>
    </source>
</evidence>
<evidence type="ECO:0000256" key="5">
    <source>
        <dbReference type="ARBA" id="ARBA00022725"/>
    </source>
</evidence>
<gene>
    <name evidence="11" type="ORF">QE152_g23155</name>
</gene>
<keyword evidence="9" id="KW-0807">Transducer</keyword>
<evidence type="ECO:0000256" key="9">
    <source>
        <dbReference type="ARBA" id="ARBA00023224"/>
    </source>
</evidence>
<comment type="caution">
    <text evidence="11">The sequence shown here is derived from an EMBL/GenBank/DDBJ whole genome shotgun (WGS) entry which is preliminary data.</text>
</comment>
<dbReference type="GO" id="GO:0005549">
    <property type="term" value="F:odorant binding"/>
    <property type="evidence" value="ECO:0007669"/>
    <property type="project" value="InterPro"/>
</dbReference>
<dbReference type="GO" id="GO:0007165">
    <property type="term" value="P:signal transduction"/>
    <property type="evidence" value="ECO:0007669"/>
    <property type="project" value="UniProtKB-KW"/>
</dbReference>
<keyword evidence="4 10" id="KW-0812">Transmembrane</keyword>
<feature type="transmembrane region" description="Helical" evidence="10">
    <location>
        <begin position="6"/>
        <end position="24"/>
    </location>
</feature>
<dbReference type="EMBL" id="JASPKY010000227">
    <property type="protein sequence ID" value="KAK9718568.1"/>
    <property type="molecule type" value="Genomic_DNA"/>
</dbReference>
<feature type="transmembrane region" description="Helical" evidence="10">
    <location>
        <begin position="31"/>
        <end position="54"/>
    </location>
</feature>
<dbReference type="AlphaFoldDB" id="A0AAW1KIR5"/>
<keyword evidence="12" id="KW-1185">Reference proteome</keyword>
<evidence type="ECO:0000256" key="10">
    <source>
        <dbReference type="SAM" id="Phobius"/>
    </source>
</evidence>
<keyword evidence="6 10" id="KW-1133">Transmembrane helix</keyword>
<comment type="subcellular location">
    <subcellularLocation>
        <location evidence="1">Cell membrane</location>
        <topology evidence="1">Multi-pass membrane protein</topology>
    </subcellularLocation>
</comment>
<evidence type="ECO:0000256" key="6">
    <source>
        <dbReference type="ARBA" id="ARBA00022989"/>
    </source>
</evidence>
<dbReference type="GO" id="GO:0005886">
    <property type="term" value="C:plasma membrane"/>
    <property type="evidence" value="ECO:0007669"/>
    <property type="project" value="UniProtKB-SubCell"/>
</dbReference>
<dbReference type="PANTHER" id="PTHR21137:SF35">
    <property type="entry name" value="ODORANT RECEPTOR 19A-RELATED"/>
    <property type="match status" value="1"/>
</dbReference>
<dbReference type="Proteomes" id="UP001458880">
    <property type="component" value="Unassembled WGS sequence"/>
</dbReference>
<keyword evidence="3" id="KW-0716">Sensory transduction</keyword>
<proteinExistence type="predicted"/>
<evidence type="ECO:0000256" key="7">
    <source>
        <dbReference type="ARBA" id="ARBA00023136"/>
    </source>
</evidence>
<evidence type="ECO:0000256" key="3">
    <source>
        <dbReference type="ARBA" id="ARBA00022606"/>
    </source>
</evidence>
<reference evidence="11 12" key="1">
    <citation type="journal article" date="2024" name="BMC Genomics">
        <title>De novo assembly and annotation of Popillia japonica's genome with initial clues to its potential as an invasive pest.</title>
        <authorList>
            <person name="Cucini C."/>
            <person name="Boschi S."/>
            <person name="Funari R."/>
            <person name="Cardaioli E."/>
            <person name="Iannotti N."/>
            <person name="Marturano G."/>
            <person name="Paoli F."/>
            <person name="Bruttini M."/>
            <person name="Carapelli A."/>
            <person name="Frati F."/>
            <person name="Nardi F."/>
        </authorList>
    </citation>
    <scope>NUCLEOTIDE SEQUENCE [LARGE SCALE GENOMIC DNA]</scope>
    <source>
        <strain evidence="11">DMR45628</strain>
    </source>
</reference>
<evidence type="ECO:0000313" key="12">
    <source>
        <dbReference type="Proteomes" id="UP001458880"/>
    </source>
</evidence>
<evidence type="ECO:0000256" key="2">
    <source>
        <dbReference type="ARBA" id="ARBA00022475"/>
    </source>
</evidence>
<dbReference type="GO" id="GO:0004984">
    <property type="term" value="F:olfactory receptor activity"/>
    <property type="evidence" value="ECO:0007669"/>
    <property type="project" value="InterPro"/>
</dbReference>
<evidence type="ECO:0000256" key="1">
    <source>
        <dbReference type="ARBA" id="ARBA00004651"/>
    </source>
</evidence>
<feature type="transmembrane region" description="Helical" evidence="10">
    <location>
        <begin position="103"/>
        <end position="125"/>
    </location>
</feature>
<keyword evidence="8 11" id="KW-0675">Receptor</keyword>
<accession>A0AAW1KIR5</accession>